<keyword evidence="1" id="KW-0812">Transmembrane</keyword>
<keyword evidence="1" id="KW-1133">Transmembrane helix</keyword>
<dbReference type="EMBL" id="JAMKFB020000002">
    <property type="protein sequence ID" value="KAL0201779.1"/>
    <property type="molecule type" value="Genomic_DNA"/>
</dbReference>
<dbReference type="AlphaFoldDB" id="A0ABD0RTB1"/>
<feature type="non-terminal residue" evidence="3">
    <location>
        <position position="55"/>
    </location>
</feature>
<protein>
    <recommendedName>
        <fullName evidence="2">Piezo TM1-24 domain-containing protein</fullName>
    </recommendedName>
</protein>
<organism evidence="3 4">
    <name type="scientific">Cirrhinus mrigala</name>
    <name type="common">Mrigala</name>
    <dbReference type="NCBI Taxonomy" id="683832"/>
    <lineage>
        <taxon>Eukaryota</taxon>
        <taxon>Metazoa</taxon>
        <taxon>Chordata</taxon>
        <taxon>Craniata</taxon>
        <taxon>Vertebrata</taxon>
        <taxon>Euteleostomi</taxon>
        <taxon>Actinopterygii</taxon>
        <taxon>Neopterygii</taxon>
        <taxon>Teleostei</taxon>
        <taxon>Ostariophysi</taxon>
        <taxon>Cypriniformes</taxon>
        <taxon>Cyprinidae</taxon>
        <taxon>Labeoninae</taxon>
        <taxon>Labeonini</taxon>
        <taxon>Cirrhinus</taxon>
    </lineage>
</organism>
<proteinExistence type="predicted"/>
<evidence type="ECO:0000313" key="3">
    <source>
        <dbReference type="EMBL" id="KAL0201779.1"/>
    </source>
</evidence>
<evidence type="ECO:0000313" key="4">
    <source>
        <dbReference type="Proteomes" id="UP001529510"/>
    </source>
</evidence>
<name>A0ABD0RTB1_CIRMR</name>
<dbReference type="Proteomes" id="UP001529510">
    <property type="component" value="Unassembled WGS sequence"/>
</dbReference>
<gene>
    <name evidence="3" type="ORF">M9458_004966</name>
</gene>
<feature type="transmembrane region" description="Helical" evidence="1">
    <location>
        <begin position="12"/>
        <end position="30"/>
    </location>
</feature>
<sequence>MVRDRRKYAMMTSPFMVAYGNLLLVLQYIWCFERLDPVPGFFLKMEVPFTELCTK</sequence>
<feature type="domain" description="Piezo TM1-24" evidence="2">
    <location>
        <begin position="1"/>
        <end position="47"/>
    </location>
</feature>
<keyword evidence="4" id="KW-1185">Reference proteome</keyword>
<reference evidence="3 4" key="1">
    <citation type="submission" date="2024-05" db="EMBL/GenBank/DDBJ databases">
        <title>Genome sequencing and assembly of Indian major carp, Cirrhinus mrigala (Hamilton, 1822).</title>
        <authorList>
            <person name="Mohindra V."/>
            <person name="Chowdhury L.M."/>
            <person name="Lal K."/>
            <person name="Jena J.K."/>
        </authorList>
    </citation>
    <scope>NUCLEOTIDE SEQUENCE [LARGE SCALE GENOMIC DNA]</scope>
    <source>
        <strain evidence="3">CM1030</strain>
        <tissue evidence="3">Blood</tissue>
    </source>
</reference>
<dbReference type="Pfam" id="PF24871">
    <property type="entry name" value="Piezo_TM1-24"/>
    <property type="match status" value="1"/>
</dbReference>
<evidence type="ECO:0000256" key="1">
    <source>
        <dbReference type="SAM" id="Phobius"/>
    </source>
</evidence>
<dbReference type="InterPro" id="IPR056769">
    <property type="entry name" value="Piezo_TM1-24"/>
</dbReference>
<keyword evidence="1" id="KW-0472">Membrane</keyword>
<comment type="caution">
    <text evidence="3">The sequence shown here is derived from an EMBL/GenBank/DDBJ whole genome shotgun (WGS) entry which is preliminary data.</text>
</comment>
<accession>A0ABD0RTB1</accession>
<evidence type="ECO:0000259" key="2">
    <source>
        <dbReference type="Pfam" id="PF24871"/>
    </source>
</evidence>